<evidence type="ECO:0000313" key="1">
    <source>
        <dbReference type="EMBL" id="AGI12284.1"/>
    </source>
</evidence>
<dbReference type="SUPFAM" id="SSF52402">
    <property type="entry name" value="Adenine nucleotide alpha hydrolases-like"/>
    <property type="match status" value="1"/>
</dbReference>
<dbReference type="InterPro" id="IPR014729">
    <property type="entry name" value="Rossmann-like_a/b/a_fold"/>
</dbReference>
<dbReference type="EMBL" id="JX901189">
    <property type="protein sequence ID" value="AGI12284.1"/>
    <property type="molecule type" value="Genomic_DNA"/>
</dbReference>
<evidence type="ECO:0008006" key="3">
    <source>
        <dbReference type="Google" id="ProtNLM"/>
    </source>
</evidence>
<protein>
    <recommendedName>
        <fullName evidence="3">7-cyano-7-deazaguanine synthase</fullName>
    </recommendedName>
</protein>
<dbReference type="GeneID" id="15302058"/>
<keyword evidence="2" id="KW-1185">Reference proteome</keyword>
<dbReference type="Gene3D" id="3.40.50.620">
    <property type="entry name" value="HUPs"/>
    <property type="match status" value="1"/>
</dbReference>
<name>M4W9S2_9CAUD</name>
<dbReference type="RefSeq" id="YP_007869941.1">
    <property type="nucleotide sequence ID" value="NC_021063.1"/>
</dbReference>
<gene>
    <name evidence="1" type="ORF">FF47_16</name>
</gene>
<evidence type="ECO:0000313" key="2">
    <source>
        <dbReference type="Proteomes" id="UP000012168"/>
    </source>
</evidence>
<organism evidence="1 2">
    <name type="scientific">Mycobacterium phage FF47</name>
    <dbReference type="NCBI Taxonomy" id="1305710"/>
    <lineage>
        <taxon>Viruses</taxon>
        <taxon>Duplodnaviria</taxon>
        <taxon>Heunggongvirae</taxon>
        <taxon>Uroviricota</taxon>
        <taxon>Caudoviricetes</taxon>
        <taxon>Mapvirus</taxon>
        <taxon>Mapvirus Ff47</taxon>
    </lineage>
</organism>
<sequence length="201" mass="22671">MAEREKVRESSQRPDTLLLLSGGIDSAFCLWQRVQAGLTTRTHHVDLDDHEGRCALEKGAVIRILHWMENHGSGLIEHSSSAMTFRDMWIPKNFHAWAYWAGVIMASPSGQDINTVVLPRHADAFDDPGGAEASDNAYLGHIELIAKRRPQLSFPMLHLTKAEVVKAMPKDLLQLCWWCRRPNGKQPCHKCRTCKQVDPAL</sequence>
<dbReference type="KEGG" id="vg:15302058"/>
<accession>M4W9S2</accession>
<dbReference type="OrthoDB" id="16861at10239"/>
<dbReference type="Proteomes" id="UP000012168">
    <property type="component" value="Segment"/>
</dbReference>
<reference evidence="1 2" key="1">
    <citation type="journal article" date="2014" name="Arch. Virol.">
        <title>Isolation and characterization of a novel bacteriophage against Mycobacterium avium subspecies paratuberculosis.</title>
        <authorList>
            <person name="Basra S."/>
            <person name="Anany H."/>
            <person name="Brovko L."/>
            <person name="Kropinski A.M."/>
            <person name="Griffiths M.W."/>
        </authorList>
    </citation>
    <scope>NUCLEOTIDE SEQUENCE [LARGE SCALE GENOMIC DNA]</scope>
</reference>
<proteinExistence type="predicted"/>